<dbReference type="AlphaFoldDB" id="A0A9P4TY47"/>
<protein>
    <submittedName>
        <fullName evidence="2">Uncharacterized protein</fullName>
    </submittedName>
</protein>
<evidence type="ECO:0000256" key="1">
    <source>
        <dbReference type="SAM" id="MobiDB-lite"/>
    </source>
</evidence>
<accession>A0A9P4TY47</accession>
<dbReference type="InterPro" id="IPR022793">
    <property type="entry name" value="Rrn10"/>
</dbReference>
<dbReference type="PANTHER" id="PTHR28054">
    <property type="entry name" value="RNA POLYMERASE I-SPECIFIC TRANSCRIPTION INITIATION FACTOR RRN10"/>
    <property type="match status" value="1"/>
</dbReference>
<reference evidence="2" key="1">
    <citation type="journal article" date="2020" name="Stud. Mycol.">
        <title>101 Dothideomycetes genomes: a test case for predicting lifestyles and emergence of pathogens.</title>
        <authorList>
            <person name="Haridas S."/>
            <person name="Albert R."/>
            <person name="Binder M."/>
            <person name="Bloem J."/>
            <person name="Labutti K."/>
            <person name="Salamov A."/>
            <person name="Andreopoulos B."/>
            <person name="Baker S."/>
            <person name="Barry K."/>
            <person name="Bills G."/>
            <person name="Bluhm B."/>
            <person name="Cannon C."/>
            <person name="Castanera R."/>
            <person name="Culley D."/>
            <person name="Daum C."/>
            <person name="Ezra D."/>
            <person name="Gonzalez J."/>
            <person name="Henrissat B."/>
            <person name="Kuo A."/>
            <person name="Liang C."/>
            <person name="Lipzen A."/>
            <person name="Lutzoni F."/>
            <person name="Magnuson J."/>
            <person name="Mondo S."/>
            <person name="Nolan M."/>
            <person name="Ohm R."/>
            <person name="Pangilinan J."/>
            <person name="Park H.-J."/>
            <person name="Ramirez L."/>
            <person name="Alfaro M."/>
            <person name="Sun H."/>
            <person name="Tritt A."/>
            <person name="Yoshinaga Y."/>
            <person name="Zwiers L.-H."/>
            <person name="Turgeon B."/>
            <person name="Goodwin S."/>
            <person name="Spatafora J."/>
            <person name="Crous P."/>
            <person name="Grigoriev I."/>
        </authorList>
    </citation>
    <scope>NUCLEOTIDE SEQUENCE</scope>
    <source>
        <strain evidence="2">CBS 130266</strain>
    </source>
</reference>
<feature type="non-terminal residue" evidence="2">
    <location>
        <position position="1"/>
    </location>
</feature>
<dbReference type="GO" id="GO:0006360">
    <property type="term" value="P:transcription by RNA polymerase I"/>
    <property type="evidence" value="ECO:0007669"/>
    <property type="project" value="InterPro"/>
</dbReference>
<evidence type="ECO:0000313" key="3">
    <source>
        <dbReference type="Proteomes" id="UP000800235"/>
    </source>
</evidence>
<dbReference type="Proteomes" id="UP000800235">
    <property type="component" value="Unassembled WGS sequence"/>
</dbReference>
<evidence type="ECO:0000313" key="2">
    <source>
        <dbReference type="EMBL" id="KAF2429936.1"/>
    </source>
</evidence>
<comment type="caution">
    <text evidence="2">The sequence shown here is derived from an EMBL/GenBank/DDBJ whole genome shotgun (WGS) entry which is preliminary data.</text>
</comment>
<organism evidence="2 3">
    <name type="scientific">Tothia fuscella</name>
    <dbReference type="NCBI Taxonomy" id="1048955"/>
    <lineage>
        <taxon>Eukaryota</taxon>
        <taxon>Fungi</taxon>
        <taxon>Dikarya</taxon>
        <taxon>Ascomycota</taxon>
        <taxon>Pezizomycotina</taxon>
        <taxon>Dothideomycetes</taxon>
        <taxon>Pleosporomycetidae</taxon>
        <taxon>Venturiales</taxon>
        <taxon>Cylindrosympodiaceae</taxon>
        <taxon>Tothia</taxon>
    </lineage>
</organism>
<keyword evidence="3" id="KW-1185">Reference proteome</keyword>
<dbReference type="OrthoDB" id="2565191at2759"/>
<dbReference type="EMBL" id="MU007043">
    <property type="protein sequence ID" value="KAF2429936.1"/>
    <property type="molecule type" value="Genomic_DNA"/>
</dbReference>
<feature type="compositionally biased region" description="Basic and acidic residues" evidence="1">
    <location>
        <begin position="60"/>
        <end position="70"/>
    </location>
</feature>
<name>A0A9P4TY47_9PEZI</name>
<feature type="region of interest" description="Disordered" evidence="1">
    <location>
        <begin position="1"/>
        <end position="81"/>
    </location>
</feature>
<sequence length="142" mass="16297">ETEGSPQPKRRRTTIWDAVAGRVGPNGWLDPEPVYSKRRDTASSSTRPISAEDVYYSRKNTGERPERRDDDDLAEDELPPSELTNALHRYVSRWMARPEIQRKYLHKKSFDFSAMLAFGILLDETIEESIEETGHLAFAEGE</sequence>
<proteinExistence type="predicted"/>
<dbReference type="PANTHER" id="PTHR28054:SF1">
    <property type="entry name" value="RNA POLYMERASE I-SPECIFIC TRANSCRIPTION INITIATION FACTOR RRN10"/>
    <property type="match status" value="1"/>
</dbReference>
<feature type="non-terminal residue" evidence="2">
    <location>
        <position position="142"/>
    </location>
</feature>
<gene>
    <name evidence="2" type="ORF">EJ08DRAFT_551770</name>
</gene>